<dbReference type="Pfam" id="PF12937">
    <property type="entry name" value="F-box-like"/>
    <property type="match status" value="1"/>
</dbReference>
<gene>
    <name evidence="2" type="ORF">CCAM_LOCUS6963</name>
</gene>
<sequence>MLLFDECFPGPISHLLCWVFFNLDPRRRRNGNGCSIGLLPDDILVDILSRLPAPTILQCRKVCRHWRRLTSSTYFLAVQAKRAPSVVLVQGIKPGPQKLKSEFYVFDANSKKLRSIPIKPSILDDWCIPHLHGACGPLLHLKGVEDTECDLIFESCGGMFLTIAIDCYRDIVFNPITGELQGVKKDTQTFVCGLYFHESTNEYNFLCVRRSLSADECFEYFSYNLVSHTVKEIARSRFCCWRTSNHYPVAFKQALYMIAFPPKEEEVKCGADHCCKHAILVFEMDSERMYTLPHPEFDECPERPYDNKFMCLFVHDGHLALCHVRDLAHGLFDIWILEDCENWRWVRKSRFGLQKPRVNGVFDRGMMIGTGCFMVSSVGKDELFIDWFSCFLLAVNLKHQTFEEIKLPRKLKPTMFRCGVACTSSLLTPPPQVLSYSWSLIDPNCTTYDPSQIKR</sequence>
<protein>
    <recommendedName>
        <fullName evidence="1">F-box domain-containing protein</fullName>
    </recommendedName>
</protein>
<dbReference type="SMART" id="SM00256">
    <property type="entry name" value="FBOX"/>
    <property type="match status" value="1"/>
</dbReference>
<dbReference type="PROSITE" id="PS50181">
    <property type="entry name" value="FBOX"/>
    <property type="match status" value="1"/>
</dbReference>
<dbReference type="InterPro" id="IPR036047">
    <property type="entry name" value="F-box-like_dom_sf"/>
</dbReference>
<dbReference type="InterPro" id="IPR006527">
    <property type="entry name" value="F-box-assoc_dom_typ1"/>
</dbReference>
<accession>A0A484KPV3</accession>
<dbReference type="SUPFAM" id="SSF81383">
    <property type="entry name" value="F-box domain"/>
    <property type="match status" value="1"/>
</dbReference>
<dbReference type="Pfam" id="PF07734">
    <property type="entry name" value="FBA_1"/>
    <property type="match status" value="1"/>
</dbReference>
<dbReference type="EMBL" id="OOIL02000450">
    <property type="protein sequence ID" value="VFQ65187.1"/>
    <property type="molecule type" value="Genomic_DNA"/>
</dbReference>
<evidence type="ECO:0000313" key="2">
    <source>
        <dbReference type="EMBL" id="VFQ65187.1"/>
    </source>
</evidence>
<evidence type="ECO:0000313" key="3">
    <source>
        <dbReference type="Proteomes" id="UP000595140"/>
    </source>
</evidence>
<keyword evidence="3" id="KW-1185">Reference proteome</keyword>
<proteinExistence type="predicted"/>
<reference evidence="2 3" key="1">
    <citation type="submission" date="2018-04" db="EMBL/GenBank/DDBJ databases">
        <authorList>
            <person name="Vogel A."/>
        </authorList>
    </citation>
    <scope>NUCLEOTIDE SEQUENCE [LARGE SCALE GENOMIC DNA]</scope>
</reference>
<dbReference type="OrthoDB" id="1291746at2759"/>
<dbReference type="InterPro" id="IPR050796">
    <property type="entry name" value="SCF_F-box_component"/>
</dbReference>
<dbReference type="PANTHER" id="PTHR31672:SF13">
    <property type="entry name" value="F-BOX PROTEIN CPR30-LIKE"/>
    <property type="match status" value="1"/>
</dbReference>
<organism evidence="2 3">
    <name type="scientific">Cuscuta campestris</name>
    <dbReference type="NCBI Taxonomy" id="132261"/>
    <lineage>
        <taxon>Eukaryota</taxon>
        <taxon>Viridiplantae</taxon>
        <taxon>Streptophyta</taxon>
        <taxon>Embryophyta</taxon>
        <taxon>Tracheophyta</taxon>
        <taxon>Spermatophyta</taxon>
        <taxon>Magnoliopsida</taxon>
        <taxon>eudicotyledons</taxon>
        <taxon>Gunneridae</taxon>
        <taxon>Pentapetalae</taxon>
        <taxon>asterids</taxon>
        <taxon>lamiids</taxon>
        <taxon>Solanales</taxon>
        <taxon>Convolvulaceae</taxon>
        <taxon>Cuscuteae</taxon>
        <taxon>Cuscuta</taxon>
        <taxon>Cuscuta subgen. Grammica</taxon>
        <taxon>Cuscuta sect. Cleistogrammica</taxon>
    </lineage>
</organism>
<dbReference type="CDD" id="cd22157">
    <property type="entry name" value="F-box_AtFBW1-like"/>
    <property type="match status" value="1"/>
</dbReference>
<dbReference type="InterPro" id="IPR001810">
    <property type="entry name" value="F-box_dom"/>
</dbReference>
<evidence type="ECO:0000259" key="1">
    <source>
        <dbReference type="PROSITE" id="PS50181"/>
    </source>
</evidence>
<dbReference type="PANTHER" id="PTHR31672">
    <property type="entry name" value="BNACNNG10540D PROTEIN"/>
    <property type="match status" value="1"/>
</dbReference>
<name>A0A484KPV3_9ASTE</name>
<dbReference type="AlphaFoldDB" id="A0A484KPV3"/>
<dbReference type="Gene3D" id="1.20.1280.50">
    <property type="match status" value="1"/>
</dbReference>
<dbReference type="Proteomes" id="UP000595140">
    <property type="component" value="Unassembled WGS sequence"/>
</dbReference>
<feature type="domain" description="F-box" evidence="1">
    <location>
        <begin position="33"/>
        <end position="78"/>
    </location>
</feature>